<dbReference type="DNASU" id="892297"/>
<dbReference type="eggNOG" id="COG0613">
    <property type="taxonomic scope" value="Bacteria"/>
</dbReference>
<name>Q9KAK4_HALH5</name>
<dbReference type="EMBL" id="BA000004">
    <property type="protein sequence ID" value="BAB06002.1"/>
    <property type="molecule type" value="Genomic_DNA"/>
</dbReference>
<accession>Q9KAK4</accession>
<proteinExistence type="predicted"/>
<gene>
    <name evidence="3" type="ordered locus">BH2283</name>
</gene>
<dbReference type="InterPro" id="IPR016195">
    <property type="entry name" value="Pol/histidinol_Pase-like"/>
</dbReference>
<dbReference type="PANTHER" id="PTHR42924:SF3">
    <property type="entry name" value="POLYMERASE_HISTIDINOL PHOSPHATASE N-TERMINAL DOMAIN-CONTAINING PROTEIN"/>
    <property type="match status" value="1"/>
</dbReference>
<dbReference type="PIR" id="C83935">
    <property type="entry name" value="C83935"/>
</dbReference>
<dbReference type="OrthoDB" id="9804333at2"/>
<dbReference type="Gene3D" id="3.20.20.140">
    <property type="entry name" value="Metal-dependent hydrolases"/>
    <property type="match status" value="1"/>
</dbReference>
<dbReference type="AlphaFoldDB" id="Q9KAK4"/>
<dbReference type="HOGENOM" id="CLU_067347_1_0_9"/>
<feature type="domain" description="Polymerase/histidinol phosphatase N-terminal" evidence="2">
    <location>
        <begin position="7"/>
        <end position="72"/>
    </location>
</feature>
<dbReference type="GO" id="GO:0004534">
    <property type="term" value="F:5'-3' RNA exonuclease activity"/>
    <property type="evidence" value="ECO:0007669"/>
    <property type="project" value="TreeGrafter"/>
</dbReference>
<dbReference type="KEGG" id="bha:BH2283"/>
<dbReference type="Proteomes" id="UP000001258">
    <property type="component" value="Chromosome"/>
</dbReference>
<feature type="region of interest" description="Disordered" evidence="1">
    <location>
        <begin position="1"/>
        <end position="22"/>
    </location>
</feature>
<evidence type="ECO:0000256" key="1">
    <source>
        <dbReference type="SAM" id="MobiDB-lite"/>
    </source>
</evidence>
<dbReference type="InterPro" id="IPR004013">
    <property type="entry name" value="PHP_dom"/>
</dbReference>
<dbReference type="RefSeq" id="WP_010898439.1">
    <property type="nucleotide sequence ID" value="NC_002570.2"/>
</dbReference>
<dbReference type="CDD" id="cd07438">
    <property type="entry name" value="PHP_HisPPase_AMP"/>
    <property type="match status" value="1"/>
</dbReference>
<dbReference type="SMART" id="SM00481">
    <property type="entry name" value="POLIIIAc"/>
    <property type="match status" value="1"/>
</dbReference>
<dbReference type="InterPro" id="IPR052018">
    <property type="entry name" value="PHP_domain"/>
</dbReference>
<dbReference type="Pfam" id="PF02811">
    <property type="entry name" value="PHP"/>
    <property type="match status" value="1"/>
</dbReference>
<reference evidence="3 4" key="1">
    <citation type="journal article" date="2000" name="Nucleic Acids Res.">
        <title>Complete genome sequence of the alkaliphilic bacterium Bacillus halodurans and genomic sequence comparison with Bacillus subtilis.</title>
        <authorList>
            <person name="Takami H."/>
            <person name="Nakasone K."/>
            <person name="Takaki Y."/>
            <person name="Maeno G."/>
            <person name="Sasaki R."/>
            <person name="Masui N."/>
            <person name="Fuji F."/>
            <person name="Hirama C."/>
            <person name="Nakamura Y."/>
            <person name="Ogasawara N."/>
            <person name="Kuhara S."/>
            <person name="Horikoshi K."/>
        </authorList>
    </citation>
    <scope>NUCLEOTIDE SEQUENCE [LARGE SCALE GENOMIC DNA]</scope>
    <source>
        <strain evidence="4">ATCC BAA-125 / DSM 18197 / FERM 7344 / JCM 9153 / C-125</strain>
    </source>
</reference>
<protein>
    <submittedName>
        <fullName evidence="3">BH2283 protein</fullName>
    </submittedName>
</protein>
<dbReference type="Gene3D" id="1.10.150.650">
    <property type="match status" value="1"/>
</dbReference>
<organism evidence="3 4">
    <name type="scientific">Halalkalibacterium halodurans (strain ATCC BAA-125 / DSM 18197 / FERM 7344 / JCM 9153 / C-125)</name>
    <name type="common">Bacillus halodurans</name>
    <dbReference type="NCBI Taxonomy" id="272558"/>
    <lineage>
        <taxon>Bacteria</taxon>
        <taxon>Bacillati</taxon>
        <taxon>Bacillota</taxon>
        <taxon>Bacilli</taxon>
        <taxon>Bacillales</taxon>
        <taxon>Bacillaceae</taxon>
        <taxon>Halalkalibacterium (ex Joshi et al. 2022)</taxon>
    </lineage>
</organism>
<dbReference type="GO" id="GO:0035312">
    <property type="term" value="F:5'-3' DNA exonuclease activity"/>
    <property type="evidence" value="ECO:0007669"/>
    <property type="project" value="TreeGrafter"/>
</dbReference>
<evidence type="ECO:0000313" key="3">
    <source>
        <dbReference type="EMBL" id="BAB06002.1"/>
    </source>
</evidence>
<evidence type="ECO:0000259" key="2">
    <source>
        <dbReference type="SMART" id="SM00481"/>
    </source>
</evidence>
<dbReference type="InterPro" id="IPR003141">
    <property type="entry name" value="Pol/His_phosphatase_N"/>
</dbReference>
<keyword evidence="4" id="KW-1185">Reference proteome</keyword>
<evidence type="ECO:0000313" key="4">
    <source>
        <dbReference type="Proteomes" id="UP000001258"/>
    </source>
</evidence>
<sequence>MSLSRNSDLHMHSTASDGGYSPTELMEKCHQANLKFVALTDHDTVNGIEEAKQTAHRLGFILIPGIELSTKASGQSVHMLGYGIDWKNDTLKRRLDRQQDIRKQRLEQILLKLKAAGVPLEQDAVLRYADGGAIGRPHVAKALMDKGYVRSVQEAFEHYLAEGRPCYVKRQEYISVEQAIAWIHQAGGVAIVAHPGYYDLDDQLIGWVREYGLDGIEVYHRDHSREVVAHYEQLCKRMEAETGRRLLRTGGSDFHHESYGRTAAPLGTTRIPDQLTYELLHDLERKKTRA</sequence>
<dbReference type="STRING" id="272558.gene:10728181"/>
<dbReference type="SUPFAM" id="SSF89550">
    <property type="entry name" value="PHP domain-like"/>
    <property type="match status" value="1"/>
</dbReference>
<dbReference type="PANTHER" id="PTHR42924">
    <property type="entry name" value="EXONUCLEASE"/>
    <property type="match status" value="1"/>
</dbReference>